<dbReference type="RefSeq" id="WP_083746275.1">
    <property type="nucleotide sequence ID" value="NZ_FUEZ01000004.1"/>
</dbReference>
<keyword evidence="3" id="KW-1185">Reference proteome</keyword>
<protein>
    <submittedName>
        <fullName evidence="2">Uncharacterized protein</fullName>
    </submittedName>
</protein>
<sequence>MAHCAESRRVRRDLDKQLAASAAASGRPLVWSAQDRVVLDLISTQIDRKNELFADRAVADDMKIRVKISAELRLLEASIARLLKQVSTEVPRPMSRRSQKAQAAALTRWNHGA</sequence>
<name>A0A2U3PHU9_9MYCO</name>
<organism evidence="2 3">
    <name type="scientific">Mycobacterium numidiamassiliense</name>
    <dbReference type="NCBI Taxonomy" id="1841861"/>
    <lineage>
        <taxon>Bacteria</taxon>
        <taxon>Bacillati</taxon>
        <taxon>Actinomycetota</taxon>
        <taxon>Actinomycetes</taxon>
        <taxon>Mycobacteriales</taxon>
        <taxon>Mycobacteriaceae</taxon>
        <taxon>Mycobacterium</taxon>
    </lineage>
</organism>
<reference evidence="2 3" key="1">
    <citation type="submission" date="2017-01" db="EMBL/GenBank/DDBJ databases">
        <authorList>
            <consortium name="Urmite Genomes"/>
        </authorList>
    </citation>
    <scope>NUCLEOTIDE SEQUENCE [LARGE SCALE GENOMIC DNA]</scope>
    <source>
        <strain evidence="2 3">AB215</strain>
    </source>
</reference>
<feature type="region of interest" description="Disordered" evidence="1">
    <location>
        <begin position="91"/>
        <end position="113"/>
    </location>
</feature>
<dbReference type="EMBL" id="FUEZ01000004">
    <property type="protein sequence ID" value="SPM43347.1"/>
    <property type="molecule type" value="Genomic_DNA"/>
</dbReference>
<evidence type="ECO:0000313" key="3">
    <source>
        <dbReference type="Proteomes" id="UP000240424"/>
    </source>
</evidence>
<evidence type="ECO:0000256" key="1">
    <source>
        <dbReference type="SAM" id="MobiDB-lite"/>
    </source>
</evidence>
<dbReference type="AlphaFoldDB" id="A0A2U3PHU9"/>
<gene>
    <name evidence="2" type="ORF">MNAB215_5569</name>
</gene>
<dbReference type="OrthoDB" id="4740156at2"/>
<dbReference type="Proteomes" id="UP000240424">
    <property type="component" value="Unassembled WGS sequence"/>
</dbReference>
<dbReference type="STRING" id="1841861.GCA_900157365_03888"/>
<proteinExistence type="predicted"/>
<evidence type="ECO:0000313" key="2">
    <source>
        <dbReference type="EMBL" id="SPM43347.1"/>
    </source>
</evidence>
<accession>A0A2U3PHU9</accession>